<proteinExistence type="predicted"/>
<evidence type="ECO:0000256" key="1">
    <source>
        <dbReference type="ARBA" id="ARBA00001946"/>
    </source>
</evidence>
<dbReference type="Gene3D" id="3.90.79.10">
    <property type="entry name" value="Nucleoside Triphosphate Pyrophosphohydrolase"/>
    <property type="match status" value="1"/>
</dbReference>
<keyword evidence="5" id="KW-1185">Reference proteome</keyword>
<dbReference type="InterPro" id="IPR051325">
    <property type="entry name" value="Nudix_hydrolase_domain"/>
</dbReference>
<dbReference type="InterPro" id="IPR015797">
    <property type="entry name" value="NUDIX_hydrolase-like_dom_sf"/>
</dbReference>
<dbReference type="SUPFAM" id="SSF55811">
    <property type="entry name" value="Nudix"/>
    <property type="match status" value="1"/>
</dbReference>
<protein>
    <submittedName>
        <fullName evidence="4">NUDIX pyrophosphatase</fullName>
    </submittedName>
</protein>
<dbReference type="CDD" id="cd04664">
    <property type="entry name" value="NUDIX_DHNTPase_like"/>
    <property type="match status" value="1"/>
</dbReference>
<name>A0ABV1RLP6_9ALTE</name>
<evidence type="ECO:0000313" key="4">
    <source>
        <dbReference type="EMBL" id="MER2493662.1"/>
    </source>
</evidence>
<dbReference type="PROSITE" id="PS00893">
    <property type="entry name" value="NUDIX_BOX"/>
    <property type="match status" value="1"/>
</dbReference>
<evidence type="ECO:0000313" key="5">
    <source>
        <dbReference type="Proteomes" id="UP001467690"/>
    </source>
</evidence>
<dbReference type="RefSeq" id="WP_143872791.1">
    <property type="nucleotide sequence ID" value="NZ_CP041660.1"/>
</dbReference>
<evidence type="ECO:0000259" key="3">
    <source>
        <dbReference type="PROSITE" id="PS51462"/>
    </source>
</evidence>
<dbReference type="Pfam" id="PF00293">
    <property type="entry name" value="NUDIX"/>
    <property type="match status" value="1"/>
</dbReference>
<gene>
    <name evidence="4" type="ORF">ABS311_17420</name>
</gene>
<sequence>MRAPFQVIVFPYRRAGNEIEVLIGQRSDDGSWQAISGGGEDQESPIEAAKRELSEESGMIGTNWLQLDSKVMLPKIFYKGHEHWGGNVYVIPEFAFATEVTGTAVNSEEHSELRWVSTVTADTLLRYDSNKIALWELCQRVNL</sequence>
<dbReference type="InterPro" id="IPR020084">
    <property type="entry name" value="NUDIX_hydrolase_CS"/>
</dbReference>
<comment type="cofactor">
    <cofactor evidence="1">
        <name>Mg(2+)</name>
        <dbReference type="ChEBI" id="CHEBI:18420"/>
    </cofactor>
</comment>
<dbReference type="InterPro" id="IPR000086">
    <property type="entry name" value="NUDIX_hydrolase_dom"/>
</dbReference>
<reference evidence="4 5" key="1">
    <citation type="submission" date="2024-06" db="EMBL/GenBank/DDBJ databases">
        <authorList>
            <person name="Chen R.Y."/>
        </authorList>
    </citation>
    <scope>NUCLEOTIDE SEQUENCE [LARGE SCALE GENOMIC DNA]</scope>
    <source>
        <strain evidence="4 5">D2</strain>
    </source>
</reference>
<dbReference type="PANTHER" id="PTHR21340:SF0">
    <property type="entry name" value="BIS(5'-NUCLEOSYL)-TETRAPHOSPHATASE [ASYMMETRICAL]"/>
    <property type="match status" value="1"/>
</dbReference>
<accession>A0ABV1RLP6</accession>
<feature type="domain" description="Nudix hydrolase" evidence="3">
    <location>
        <begin position="1"/>
        <end position="138"/>
    </location>
</feature>
<evidence type="ECO:0000256" key="2">
    <source>
        <dbReference type="ARBA" id="ARBA00022801"/>
    </source>
</evidence>
<dbReference type="PANTHER" id="PTHR21340">
    <property type="entry name" value="DIADENOSINE 5,5-P1,P4-TETRAPHOSPHATE PYROPHOSPHOHYDROLASE MUTT"/>
    <property type="match status" value="1"/>
</dbReference>
<dbReference type="Proteomes" id="UP001467690">
    <property type="component" value="Unassembled WGS sequence"/>
</dbReference>
<dbReference type="PROSITE" id="PS51462">
    <property type="entry name" value="NUDIX"/>
    <property type="match status" value="1"/>
</dbReference>
<keyword evidence="2" id="KW-0378">Hydrolase</keyword>
<comment type="caution">
    <text evidence="4">The sequence shown here is derived from an EMBL/GenBank/DDBJ whole genome shotgun (WGS) entry which is preliminary data.</text>
</comment>
<organism evidence="4 5">
    <name type="scientific">Catenovulum sediminis</name>
    <dbReference type="NCBI Taxonomy" id="1740262"/>
    <lineage>
        <taxon>Bacteria</taxon>
        <taxon>Pseudomonadati</taxon>
        <taxon>Pseudomonadota</taxon>
        <taxon>Gammaproteobacteria</taxon>
        <taxon>Alteromonadales</taxon>
        <taxon>Alteromonadaceae</taxon>
        <taxon>Catenovulum</taxon>
    </lineage>
</organism>
<dbReference type="EMBL" id="JBELOE010000265">
    <property type="protein sequence ID" value="MER2493662.1"/>
    <property type="molecule type" value="Genomic_DNA"/>
</dbReference>